<comment type="caution">
    <text evidence="2">The sequence shown here is derived from an EMBL/GenBank/DDBJ whole genome shotgun (WGS) entry which is preliminary data.</text>
</comment>
<dbReference type="InterPro" id="IPR036388">
    <property type="entry name" value="WH-like_DNA-bd_sf"/>
</dbReference>
<dbReference type="CDD" id="cd00038">
    <property type="entry name" value="CAP_ED"/>
    <property type="match status" value="1"/>
</dbReference>
<feature type="domain" description="Cyclic nucleotide-binding" evidence="1">
    <location>
        <begin position="40"/>
        <end position="136"/>
    </location>
</feature>
<dbReference type="Proteomes" id="UP000197446">
    <property type="component" value="Unassembled WGS sequence"/>
</dbReference>
<reference evidence="2 3" key="1">
    <citation type="journal article" date="2007" name="Int. J. Syst. Evol. Microbiol.">
        <title>Description of Pelomonas aquatica sp. nov. and Pelomonas puraquae sp. nov., isolated from industrial and haemodialysis water.</title>
        <authorList>
            <person name="Gomila M."/>
            <person name="Bowien B."/>
            <person name="Falsen E."/>
            <person name="Moore E.R."/>
            <person name="Lalucat J."/>
        </authorList>
    </citation>
    <scope>NUCLEOTIDE SEQUENCE [LARGE SCALE GENOMIC DNA]</scope>
    <source>
        <strain evidence="2 3">CCUG 52769</strain>
    </source>
</reference>
<name>A0A254N2N1_9BURK</name>
<dbReference type="PROSITE" id="PS50042">
    <property type="entry name" value="CNMP_BINDING_3"/>
    <property type="match status" value="1"/>
</dbReference>
<evidence type="ECO:0000313" key="2">
    <source>
        <dbReference type="EMBL" id="OWR02100.1"/>
    </source>
</evidence>
<dbReference type="Pfam" id="PF00027">
    <property type="entry name" value="cNMP_binding"/>
    <property type="match status" value="1"/>
</dbReference>
<dbReference type="EMBL" id="NISI01000010">
    <property type="protein sequence ID" value="OWR02100.1"/>
    <property type="molecule type" value="Genomic_DNA"/>
</dbReference>
<gene>
    <name evidence="2" type="ORF">CDO81_20370</name>
</gene>
<dbReference type="SMART" id="SM00100">
    <property type="entry name" value="cNMP"/>
    <property type="match status" value="1"/>
</dbReference>
<accession>A0A254N2N1</accession>
<dbReference type="OrthoDB" id="8897802at2"/>
<dbReference type="InterPro" id="IPR018490">
    <property type="entry name" value="cNMP-bd_dom_sf"/>
</dbReference>
<sequence>MPEHDALWRMLDANFPGLALPPAVARQLPALVPLRRLARGRSLFVQGQRTQAFYAVSAGEMEARFTGVDGRVSAIEHFGPPRLFGLAAFAAGLPSEYEAVACRPSEVLVIGHEAYRLMMDSAPGFARALLAEFARRFDVTLQLLQAARHEVAADRFSAALTQLARQRGRPTGEGWVEVAATQTELAQLAHVSRQTANELLAAAEATGRVRRGRGRWWWRPAGA</sequence>
<dbReference type="AlphaFoldDB" id="A0A254N2N1"/>
<dbReference type="RefSeq" id="WP_088485076.1">
    <property type="nucleotide sequence ID" value="NZ_NISI01000010.1"/>
</dbReference>
<evidence type="ECO:0000259" key="1">
    <source>
        <dbReference type="PROSITE" id="PS50042"/>
    </source>
</evidence>
<organism evidence="2 3">
    <name type="scientific">Roseateles puraquae</name>
    <dbReference type="NCBI Taxonomy" id="431059"/>
    <lineage>
        <taxon>Bacteria</taxon>
        <taxon>Pseudomonadati</taxon>
        <taxon>Pseudomonadota</taxon>
        <taxon>Betaproteobacteria</taxon>
        <taxon>Burkholderiales</taxon>
        <taxon>Sphaerotilaceae</taxon>
        <taxon>Roseateles</taxon>
    </lineage>
</organism>
<dbReference type="InterPro" id="IPR036390">
    <property type="entry name" value="WH_DNA-bd_sf"/>
</dbReference>
<evidence type="ECO:0000313" key="3">
    <source>
        <dbReference type="Proteomes" id="UP000197446"/>
    </source>
</evidence>
<dbReference type="InterPro" id="IPR000595">
    <property type="entry name" value="cNMP-bd_dom"/>
</dbReference>
<dbReference type="SUPFAM" id="SSF46785">
    <property type="entry name" value="Winged helix' DNA-binding domain"/>
    <property type="match status" value="1"/>
</dbReference>
<dbReference type="Gene3D" id="2.60.120.10">
    <property type="entry name" value="Jelly Rolls"/>
    <property type="match status" value="1"/>
</dbReference>
<dbReference type="InterPro" id="IPR014710">
    <property type="entry name" value="RmlC-like_jellyroll"/>
</dbReference>
<dbReference type="Gene3D" id="1.10.10.10">
    <property type="entry name" value="Winged helix-like DNA-binding domain superfamily/Winged helix DNA-binding domain"/>
    <property type="match status" value="1"/>
</dbReference>
<keyword evidence="3" id="KW-1185">Reference proteome</keyword>
<proteinExistence type="predicted"/>
<dbReference type="SUPFAM" id="SSF51206">
    <property type="entry name" value="cAMP-binding domain-like"/>
    <property type="match status" value="1"/>
</dbReference>
<protein>
    <recommendedName>
        <fullName evidence="1">Cyclic nucleotide-binding domain-containing protein</fullName>
    </recommendedName>
</protein>